<dbReference type="STRING" id="1855912.LuPra_02295"/>
<reference evidence="6 7" key="1">
    <citation type="journal article" date="2016" name="Genome Announc.">
        <title>First Complete Genome Sequence of a Subdivision 6 Acidobacterium Strain.</title>
        <authorList>
            <person name="Huang S."/>
            <person name="Vieira S."/>
            <person name="Bunk B."/>
            <person name="Riedel T."/>
            <person name="Sproer C."/>
            <person name="Overmann J."/>
        </authorList>
    </citation>
    <scope>NUCLEOTIDE SEQUENCE [LARGE SCALE GENOMIC DNA]</scope>
    <source>
        <strain evidence="7">DSM 100886 HEG_-6_39</strain>
    </source>
</reference>
<proteinExistence type="inferred from homology"/>
<organism evidence="6 7">
    <name type="scientific">Luteitalea pratensis</name>
    <dbReference type="NCBI Taxonomy" id="1855912"/>
    <lineage>
        <taxon>Bacteria</taxon>
        <taxon>Pseudomonadati</taxon>
        <taxon>Acidobacteriota</taxon>
        <taxon>Vicinamibacteria</taxon>
        <taxon>Vicinamibacterales</taxon>
        <taxon>Vicinamibacteraceae</taxon>
        <taxon>Luteitalea</taxon>
    </lineage>
</organism>
<sequence length="203" mass="22924">MSRIEPWGSHPSSAARPTSLFAAGCFVSHGNAHLDYDTLRRDVVRAVARLCPGWLSQRREDLVQIAVMRVMRITEKRSSSDEVNEPLSTSYLYRVAYSVLVDEIRRLRRHPETDLEDDAVAPLAVSKENPERTAASKEIGRGIQDCLSQMKRERRLAATLHLQGHTVPEAARILDWAVKQTENLVYRGLADLRKCLLAKGIRP</sequence>
<keyword evidence="2" id="KW-0805">Transcription regulation</keyword>
<dbReference type="NCBIfam" id="TIGR02937">
    <property type="entry name" value="sigma70-ECF"/>
    <property type="match status" value="1"/>
</dbReference>
<dbReference type="Proteomes" id="UP000076079">
    <property type="component" value="Chromosome"/>
</dbReference>
<dbReference type="GO" id="GO:0006352">
    <property type="term" value="P:DNA-templated transcription initiation"/>
    <property type="evidence" value="ECO:0007669"/>
    <property type="project" value="InterPro"/>
</dbReference>
<dbReference type="PANTHER" id="PTHR43133:SF8">
    <property type="entry name" value="RNA POLYMERASE SIGMA FACTOR HI_1459-RELATED"/>
    <property type="match status" value="1"/>
</dbReference>
<dbReference type="InterPro" id="IPR036388">
    <property type="entry name" value="WH-like_DNA-bd_sf"/>
</dbReference>
<dbReference type="InterPro" id="IPR013325">
    <property type="entry name" value="RNA_pol_sigma_r2"/>
</dbReference>
<dbReference type="InterPro" id="IPR014284">
    <property type="entry name" value="RNA_pol_sigma-70_dom"/>
</dbReference>
<keyword evidence="4" id="KW-0238">DNA-binding</keyword>
<keyword evidence="7" id="KW-1185">Reference proteome</keyword>
<keyword evidence="3" id="KW-0731">Sigma factor</keyword>
<dbReference type="AlphaFoldDB" id="A0A143PMS8"/>
<dbReference type="Gene3D" id="1.10.10.10">
    <property type="entry name" value="Winged helix-like DNA-binding domain superfamily/Winged helix DNA-binding domain"/>
    <property type="match status" value="1"/>
</dbReference>
<reference evidence="7" key="2">
    <citation type="submission" date="2016-04" db="EMBL/GenBank/DDBJ databases">
        <title>First Complete Genome Sequence of a Subdivision 6 Acidobacterium.</title>
        <authorList>
            <person name="Huang S."/>
            <person name="Vieira S."/>
            <person name="Bunk B."/>
            <person name="Riedel T."/>
            <person name="Sproeer C."/>
            <person name="Overmann J."/>
        </authorList>
    </citation>
    <scope>NUCLEOTIDE SEQUENCE [LARGE SCALE GENOMIC DNA]</scope>
    <source>
        <strain evidence="7">DSM 100886 HEG_-6_39</strain>
    </source>
</reference>
<keyword evidence="5" id="KW-0804">Transcription</keyword>
<dbReference type="EMBL" id="CP015136">
    <property type="protein sequence ID" value="AMY09084.1"/>
    <property type="molecule type" value="Genomic_DNA"/>
</dbReference>
<dbReference type="InterPro" id="IPR013324">
    <property type="entry name" value="RNA_pol_sigma_r3/r4-like"/>
</dbReference>
<dbReference type="InterPro" id="IPR039425">
    <property type="entry name" value="RNA_pol_sigma-70-like"/>
</dbReference>
<evidence type="ECO:0000256" key="4">
    <source>
        <dbReference type="ARBA" id="ARBA00023125"/>
    </source>
</evidence>
<comment type="similarity">
    <text evidence="1">Belongs to the sigma-70 factor family. ECF subfamily.</text>
</comment>
<dbReference type="PANTHER" id="PTHR43133">
    <property type="entry name" value="RNA POLYMERASE ECF-TYPE SIGMA FACTO"/>
    <property type="match status" value="1"/>
</dbReference>
<evidence type="ECO:0000313" key="7">
    <source>
        <dbReference type="Proteomes" id="UP000076079"/>
    </source>
</evidence>
<dbReference type="KEGG" id="abac:LuPra_02295"/>
<dbReference type="SUPFAM" id="SSF88659">
    <property type="entry name" value="Sigma3 and sigma4 domains of RNA polymerase sigma factors"/>
    <property type="match status" value="1"/>
</dbReference>
<gene>
    <name evidence="6" type="ORF">LuPra_02295</name>
</gene>
<accession>A0A143PMS8</accession>
<name>A0A143PMS8_LUTPR</name>
<protein>
    <submittedName>
        <fullName evidence="6">RNA polymerase sigma factor</fullName>
    </submittedName>
</protein>
<evidence type="ECO:0000256" key="3">
    <source>
        <dbReference type="ARBA" id="ARBA00023082"/>
    </source>
</evidence>
<evidence type="ECO:0000256" key="2">
    <source>
        <dbReference type="ARBA" id="ARBA00023015"/>
    </source>
</evidence>
<dbReference type="GO" id="GO:0003677">
    <property type="term" value="F:DNA binding"/>
    <property type="evidence" value="ECO:0007669"/>
    <property type="project" value="UniProtKB-KW"/>
</dbReference>
<dbReference type="GO" id="GO:0016987">
    <property type="term" value="F:sigma factor activity"/>
    <property type="evidence" value="ECO:0007669"/>
    <property type="project" value="UniProtKB-KW"/>
</dbReference>
<evidence type="ECO:0000256" key="1">
    <source>
        <dbReference type="ARBA" id="ARBA00010641"/>
    </source>
</evidence>
<evidence type="ECO:0000256" key="5">
    <source>
        <dbReference type="ARBA" id="ARBA00023163"/>
    </source>
</evidence>
<dbReference type="SUPFAM" id="SSF88946">
    <property type="entry name" value="Sigma2 domain of RNA polymerase sigma factors"/>
    <property type="match status" value="1"/>
</dbReference>
<dbReference type="Gene3D" id="1.10.1740.10">
    <property type="match status" value="1"/>
</dbReference>
<evidence type="ECO:0000313" key="6">
    <source>
        <dbReference type="EMBL" id="AMY09084.1"/>
    </source>
</evidence>